<accession>A0A6A7AVG3</accession>
<reference evidence="4" key="1">
    <citation type="submission" date="2020-01" db="EMBL/GenBank/DDBJ databases">
        <authorList>
            <consortium name="DOE Joint Genome Institute"/>
            <person name="Haridas S."/>
            <person name="Albert R."/>
            <person name="Binder M."/>
            <person name="Bloem J."/>
            <person name="Labutti K."/>
            <person name="Salamov A."/>
            <person name="Andreopoulos B."/>
            <person name="Baker S.E."/>
            <person name="Barry K."/>
            <person name="Bills G."/>
            <person name="Bluhm B.H."/>
            <person name="Cannon C."/>
            <person name="Castanera R."/>
            <person name="Culley D.E."/>
            <person name="Daum C."/>
            <person name="Ezra D."/>
            <person name="Gonzalez J.B."/>
            <person name="Henrissat B."/>
            <person name="Kuo A."/>
            <person name="Liang C."/>
            <person name="Lipzen A."/>
            <person name="Lutzoni F."/>
            <person name="Magnuson J."/>
            <person name="Mondo S."/>
            <person name="Nolan M."/>
            <person name="Ohm R."/>
            <person name="Pangilinan J."/>
            <person name="Park H.-J."/>
            <person name="Ramirez L."/>
            <person name="Alfaro M."/>
            <person name="Sun H."/>
            <person name="Tritt A."/>
            <person name="Yoshinaga Y."/>
            <person name="Zwiers L.-H."/>
            <person name="Turgeon B.G."/>
            <person name="Goodwin S.B."/>
            <person name="Spatafora J.W."/>
            <person name="Crous P.W."/>
            <person name="Grigoriev I.V."/>
        </authorList>
    </citation>
    <scope>NUCLEOTIDE SEQUENCE</scope>
    <source>
        <strain evidence="4">IPT5</strain>
    </source>
</reference>
<dbReference type="PANTHER" id="PTHR24198:SF165">
    <property type="entry name" value="ANKYRIN REPEAT-CONTAINING PROTEIN-RELATED"/>
    <property type="match status" value="1"/>
</dbReference>
<keyword evidence="2 3" id="KW-0040">ANK repeat</keyword>
<feature type="repeat" description="ANK" evidence="3">
    <location>
        <begin position="476"/>
        <end position="508"/>
    </location>
</feature>
<evidence type="ECO:0000256" key="2">
    <source>
        <dbReference type="ARBA" id="ARBA00023043"/>
    </source>
</evidence>
<dbReference type="EMBL" id="MU006337">
    <property type="protein sequence ID" value="KAF2846179.1"/>
    <property type="molecule type" value="Genomic_DNA"/>
</dbReference>
<evidence type="ECO:0000313" key="4">
    <source>
        <dbReference type="EMBL" id="KAF2846179.1"/>
    </source>
</evidence>
<dbReference type="OrthoDB" id="3798107at2759"/>
<dbReference type="PROSITE" id="PS50088">
    <property type="entry name" value="ANK_REPEAT"/>
    <property type="match status" value="5"/>
</dbReference>
<evidence type="ECO:0000256" key="3">
    <source>
        <dbReference type="PROSITE-ProRule" id="PRU00023"/>
    </source>
</evidence>
<gene>
    <name evidence="4" type="ORF">T440DRAFT_521942</name>
</gene>
<dbReference type="Pfam" id="PF00023">
    <property type="entry name" value="Ank"/>
    <property type="match status" value="1"/>
</dbReference>
<dbReference type="SUPFAM" id="SSF48403">
    <property type="entry name" value="Ankyrin repeat"/>
    <property type="match status" value="1"/>
</dbReference>
<dbReference type="Pfam" id="PF12796">
    <property type="entry name" value="Ank_2"/>
    <property type="match status" value="1"/>
</dbReference>
<keyword evidence="5" id="KW-1185">Reference proteome</keyword>
<dbReference type="PANTHER" id="PTHR24198">
    <property type="entry name" value="ANKYRIN REPEAT AND PROTEIN KINASE DOMAIN-CONTAINING PROTEIN"/>
    <property type="match status" value="1"/>
</dbReference>
<dbReference type="Pfam" id="PF13637">
    <property type="entry name" value="Ank_4"/>
    <property type="match status" value="1"/>
</dbReference>
<feature type="repeat" description="ANK" evidence="3">
    <location>
        <begin position="509"/>
        <end position="544"/>
    </location>
</feature>
<organism evidence="4 5">
    <name type="scientific">Plenodomus tracheiphilus IPT5</name>
    <dbReference type="NCBI Taxonomy" id="1408161"/>
    <lineage>
        <taxon>Eukaryota</taxon>
        <taxon>Fungi</taxon>
        <taxon>Dikarya</taxon>
        <taxon>Ascomycota</taxon>
        <taxon>Pezizomycotina</taxon>
        <taxon>Dothideomycetes</taxon>
        <taxon>Pleosporomycetidae</taxon>
        <taxon>Pleosporales</taxon>
        <taxon>Pleosporineae</taxon>
        <taxon>Leptosphaeriaceae</taxon>
        <taxon>Plenodomus</taxon>
    </lineage>
</organism>
<dbReference type="PROSITE" id="PS50297">
    <property type="entry name" value="ANK_REP_REGION"/>
    <property type="match status" value="4"/>
</dbReference>
<dbReference type="SMART" id="SM00248">
    <property type="entry name" value="ANK"/>
    <property type="match status" value="7"/>
</dbReference>
<dbReference type="InterPro" id="IPR036770">
    <property type="entry name" value="Ankyrin_rpt-contain_sf"/>
</dbReference>
<dbReference type="InterPro" id="IPR002110">
    <property type="entry name" value="Ankyrin_rpt"/>
</dbReference>
<dbReference type="Proteomes" id="UP000799423">
    <property type="component" value="Unassembled WGS sequence"/>
</dbReference>
<proteinExistence type="predicted"/>
<keyword evidence="1" id="KW-0677">Repeat</keyword>
<feature type="repeat" description="ANK" evidence="3">
    <location>
        <begin position="576"/>
        <end position="604"/>
    </location>
</feature>
<evidence type="ECO:0000256" key="1">
    <source>
        <dbReference type="ARBA" id="ARBA00022737"/>
    </source>
</evidence>
<dbReference type="Gene3D" id="1.25.40.20">
    <property type="entry name" value="Ankyrin repeat-containing domain"/>
    <property type="match status" value="1"/>
</dbReference>
<dbReference type="AlphaFoldDB" id="A0A6A7AVG3"/>
<protein>
    <submittedName>
        <fullName evidence="4">Ankyrin</fullName>
    </submittedName>
</protein>
<sequence>MAEPLSIAASIIAVIGATEKAAKGLERLRTLQTATDELEYVLNEINDMRVVLRSTHNALTSMAERETSDIGDLIKRCEDEVLELDMLVTYSLQDASGYRSNGRPKVNTLGWLLKSGRLSKIRGRLRDRRESLVVALIGSLFTVQRGIKLDIQDISLVSHNRPDYSLVRMDHPQAASMQSALEQLLSNSRLPPTTIRHITPTSTNGGVQTTDQVAPQRLAVQTSNPSGSLRVTTLLSGKSCGSFCQCQCHVYTHVHTPQWLSGIFGIMFGSYQGTPRLKARPCNYKGCQRSAKTTSHYTYYFPSRFLNAALTIANTWKDVASSGGSWHVSMPQIVSDQDPIWGTFRWDAGEIMKMFQQRRASPYMVRSTDGDSILFWAIHHWRIDLCEYLVCENANRYIQNKKGSSPNELAWTRVLSLVAPGRTEEIARLRLLFEDYDPFDNLGFTVLHMIVTDLKDDSLESILENDTSSINKADNQNKTPLMWAAGRGDCVKVAKLLEYGASTTSKDREGRTALSWAAWSGSSGCAGCVRKLLEHGADPNVKDTRNSETPLHWALKGLDSIEIVQTLLSYGARIGPGYYALHRAAISGSLENATILLDRGADIDEVWRTGSATPLLLALLHNNPPIARLLLERGAKVKVWDNGTLLHTAARICDRTVFDMLTAFDLSGITADEVDTEGNTAWDIFQHRRGPDADRGFPSEHEYEVNRASLARLLELGKFG</sequence>
<name>A0A6A7AVG3_9PLEO</name>
<feature type="repeat" description="ANK" evidence="3">
    <location>
        <begin position="610"/>
        <end position="642"/>
    </location>
</feature>
<evidence type="ECO:0000313" key="5">
    <source>
        <dbReference type="Proteomes" id="UP000799423"/>
    </source>
</evidence>
<feature type="repeat" description="ANK" evidence="3">
    <location>
        <begin position="546"/>
        <end position="574"/>
    </location>
</feature>